<sequence length="57" mass="6611">MNASPKRRDSLFEKLKWENVEKLEGLRDVELRWPRHCAATRCDTIEQMISSSDGSCS</sequence>
<reference evidence="1 2" key="1">
    <citation type="submission" date="2016-03" db="EMBL/GenBank/DDBJ databases">
        <title>EvidentialGene: Evidence-directed Construction of Genes on Genomes.</title>
        <authorList>
            <person name="Gilbert D.G."/>
            <person name="Choi J.-H."/>
            <person name="Mockaitis K."/>
            <person name="Colbourne J."/>
            <person name="Pfrender M."/>
        </authorList>
    </citation>
    <scope>NUCLEOTIDE SEQUENCE [LARGE SCALE GENOMIC DNA]</scope>
    <source>
        <strain evidence="1 2">Xinb3</strain>
        <tissue evidence="1">Complete organism</tissue>
    </source>
</reference>
<comment type="caution">
    <text evidence="1">The sequence shown here is derived from an EMBL/GenBank/DDBJ whole genome shotgun (WGS) entry which is preliminary data.</text>
</comment>
<name>A0A164WMV5_9CRUS</name>
<evidence type="ECO:0000313" key="2">
    <source>
        <dbReference type="Proteomes" id="UP000076858"/>
    </source>
</evidence>
<dbReference type="EMBL" id="LRGB01001159">
    <property type="protein sequence ID" value="KZS13411.1"/>
    <property type="molecule type" value="Genomic_DNA"/>
</dbReference>
<organism evidence="1 2">
    <name type="scientific">Daphnia magna</name>
    <dbReference type="NCBI Taxonomy" id="35525"/>
    <lineage>
        <taxon>Eukaryota</taxon>
        <taxon>Metazoa</taxon>
        <taxon>Ecdysozoa</taxon>
        <taxon>Arthropoda</taxon>
        <taxon>Crustacea</taxon>
        <taxon>Branchiopoda</taxon>
        <taxon>Diplostraca</taxon>
        <taxon>Cladocera</taxon>
        <taxon>Anomopoda</taxon>
        <taxon>Daphniidae</taxon>
        <taxon>Daphnia</taxon>
    </lineage>
</organism>
<keyword evidence="2" id="KW-1185">Reference proteome</keyword>
<gene>
    <name evidence="1" type="ORF">APZ42_021468</name>
</gene>
<dbReference type="AlphaFoldDB" id="A0A164WMV5"/>
<proteinExistence type="predicted"/>
<evidence type="ECO:0000313" key="1">
    <source>
        <dbReference type="EMBL" id="KZS13411.1"/>
    </source>
</evidence>
<dbReference type="Proteomes" id="UP000076858">
    <property type="component" value="Unassembled WGS sequence"/>
</dbReference>
<accession>A0A164WMV5</accession>
<protein>
    <submittedName>
        <fullName evidence="1">Uncharacterized protein</fullName>
    </submittedName>
</protein>